<dbReference type="Proteomes" id="UP000219329">
    <property type="component" value="Unassembled WGS sequence"/>
</dbReference>
<dbReference type="PANTHER" id="PTHR40031:SF1">
    <property type="entry name" value="MEMBRANE-BOUND METAL-DEPENDENT HYDROLASE"/>
    <property type="match status" value="1"/>
</dbReference>
<dbReference type="InterPro" id="IPR007404">
    <property type="entry name" value="YdjM-like"/>
</dbReference>
<evidence type="ECO:0000313" key="2">
    <source>
        <dbReference type="EMBL" id="PDH33791.1"/>
    </source>
</evidence>
<reference evidence="2 3" key="1">
    <citation type="submission" date="2017-08" db="EMBL/GenBank/DDBJ databases">
        <title>Fine stratification of microbial communities through a metagenomic profile of the photic zone.</title>
        <authorList>
            <person name="Haro-Moreno J.M."/>
            <person name="Lopez-Perez M."/>
            <person name="De La Torre J."/>
            <person name="Picazo A."/>
            <person name="Camacho A."/>
            <person name="Rodriguez-Valera F."/>
        </authorList>
    </citation>
    <scope>NUCLEOTIDE SEQUENCE [LARGE SCALE GENOMIC DNA]</scope>
    <source>
        <strain evidence="2">MED-G28</strain>
    </source>
</reference>
<comment type="caution">
    <text evidence="2">The sequence shown here is derived from an EMBL/GenBank/DDBJ whole genome shotgun (WGS) entry which is preliminary data.</text>
</comment>
<gene>
    <name evidence="2" type="ORF">CNF02_07120</name>
</gene>
<sequence>MDPFSQAALGAVVAQASAQHKLGFRVVVAGAFAGAMPDIDVFFAKDYFHNLQIHRGITHSLFFAPVMGPLLGFLLYKYECWQFSELLARARLKYWMLAMFLAILSHPLLDVLTPYGTQLLLPFSDKRFALFAMPIIDPLYTLPLFVAVYLAWRYRYKAKIFLIGVTCLLVTTSYLIYGWYLGSTAKEEAKQQLASLGIQEVEVESFPTFLQVHYRRIVARTPTADWVGYISMWRPCTIEWGKAEQSPLSAFDAVNNLREVEIFEWFAMGWLHKSLVEEEGNTVYQYADLRYGLVPDPKDSLFSLNVIDTNNGFELNTQNPISDSGEISTRIGNLFQSAYPSSCEQLSVGSR</sequence>
<feature type="transmembrane region" description="Helical" evidence="1">
    <location>
        <begin position="57"/>
        <end position="76"/>
    </location>
</feature>
<proteinExistence type="predicted"/>
<feature type="transmembrane region" description="Helical" evidence="1">
    <location>
        <begin position="128"/>
        <end position="152"/>
    </location>
</feature>
<evidence type="ECO:0000313" key="3">
    <source>
        <dbReference type="Proteomes" id="UP000219329"/>
    </source>
</evidence>
<evidence type="ECO:0008006" key="4">
    <source>
        <dbReference type="Google" id="ProtNLM"/>
    </source>
</evidence>
<organism evidence="2 3">
    <name type="scientific">OM182 bacterium MED-G28</name>
    <dbReference type="NCBI Taxonomy" id="1986256"/>
    <lineage>
        <taxon>Bacteria</taxon>
        <taxon>Pseudomonadati</taxon>
        <taxon>Pseudomonadota</taxon>
        <taxon>Gammaproteobacteria</taxon>
        <taxon>OMG group</taxon>
        <taxon>OM182 clade</taxon>
    </lineage>
</organism>
<feature type="transmembrane region" description="Helical" evidence="1">
    <location>
        <begin position="97"/>
        <end position="116"/>
    </location>
</feature>
<dbReference type="PANTHER" id="PTHR40031">
    <property type="entry name" value="HYPOTHETICAL MEMBRANE SPANNING PROTEIN"/>
    <property type="match status" value="1"/>
</dbReference>
<accession>A0A2A5WBP4</accession>
<dbReference type="Pfam" id="PF04307">
    <property type="entry name" value="YdjM"/>
    <property type="match status" value="1"/>
</dbReference>
<dbReference type="EMBL" id="NTJZ01000006">
    <property type="protein sequence ID" value="PDH33791.1"/>
    <property type="molecule type" value="Genomic_DNA"/>
</dbReference>
<dbReference type="InterPro" id="IPR053170">
    <property type="entry name" value="Transcription_regulator"/>
</dbReference>
<keyword evidence="1" id="KW-0472">Membrane</keyword>
<keyword evidence="1" id="KW-1133">Transmembrane helix</keyword>
<feature type="transmembrane region" description="Helical" evidence="1">
    <location>
        <begin position="159"/>
        <end position="180"/>
    </location>
</feature>
<name>A0A2A5WBP4_9GAMM</name>
<dbReference type="AlphaFoldDB" id="A0A2A5WBP4"/>
<protein>
    <recommendedName>
        <fullName evidence="4">Hydrolase</fullName>
    </recommendedName>
</protein>
<evidence type="ECO:0000256" key="1">
    <source>
        <dbReference type="SAM" id="Phobius"/>
    </source>
</evidence>
<keyword evidence="1" id="KW-0812">Transmembrane</keyword>